<proteinExistence type="predicted"/>
<organism evidence="1 2">
    <name type="scientific">Rhododendron molle</name>
    <name type="common">Chinese azalea</name>
    <name type="synonym">Azalea mollis</name>
    <dbReference type="NCBI Taxonomy" id="49168"/>
    <lineage>
        <taxon>Eukaryota</taxon>
        <taxon>Viridiplantae</taxon>
        <taxon>Streptophyta</taxon>
        <taxon>Embryophyta</taxon>
        <taxon>Tracheophyta</taxon>
        <taxon>Spermatophyta</taxon>
        <taxon>Magnoliopsida</taxon>
        <taxon>eudicotyledons</taxon>
        <taxon>Gunneridae</taxon>
        <taxon>Pentapetalae</taxon>
        <taxon>asterids</taxon>
        <taxon>Ericales</taxon>
        <taxon>Ericaceae</taxon>
        <taxon>Ericoideae</taxon>
        <taxon>Rhodoreae</taxon>
        <taxon>Rhododendron</taxon>
    </lineage>
</organism>
<name>A0ACC0LZT4_RHOML</name>
<sequence length="241" mass="27231">METHVLAIPYPAQGHVIPLLELAQCLVHHGFRVTFVNTEFNHKRVMNALSANDNLRNLVKLVSIPDGLEPWEDRNDMGKLTESASEVMPGKLEELIEKINGSDSNKITCVIADACQGWALEVAEKMRIRRAAFRPAAAALWALQLSIPELIADGIIESYGKTFSLTLDLFATTKRTVPNFTTDFKYRTIEKIQWNFCYRMRTISKKIAMVMKSINPTSVAMWLSFASGLWMHACIWDFPAL</sequence>
<comment type="caution">
    <text evidence="1">The sequence shown here is derived from an EMBL/GenBank/DDBJ whole genome shotgun (WGS) entry which is preliminary data.</text>
</comment>
<evidence type="ECO:0000313" key="2">
    <source>
        <dbReference type="Proteomes" id="UP001062846"/>
    </source>
</evidence>
<dbReference type="Proteomes" id="UP001062846">
    <property type="component" value="Chromosome 10"/>
</dbReference>
<keyword evidence="2" id="KW-1185">Reference proteome</keyword>
<reference evidence="1" key="1">
    <citation type="submission" date="2022-02" db="EMBL/GenBank/DDBJ databases">
        <title>Plant Genome Project.</title>
        <authorList>
            <person name="Zhang R.-G."/>
        </authorList>
    </citation>
    <scope>NUCLEOTIDE SEQUENCE</scope>
    <source>
        <strain evidence="1">AT1</strain>
    </source>
</reference>
<dbReference type="EMBL" id="CM046397">
    <property type="protein sequence ID" value="KAI8534097.1"/>
    <property type="molecule type" value="Genomic_DNA"/>
</dbReference>
<gene>
    <name evidence="1" type="ORF">RHMOL_Rhmol10G0061900</name>
</gene>
<accession>A0ACC0LZT4</accession>
<protein>
    <submittedName>
        <fullName evidence="1">Uncharacterized protein</fullName>
    </submittedName>
</protein>
<evidence type="ECO:0000313" key="1">
    <source>
        <dbReference type="EMBL" id="KAI8534097.1"/>
    </source>
</evidence>